<organism evidence="3 4">
    <name type="scientific">Cyanobacterium stanieri LEGE 03274</name>
    <dbReference type="NCBI Taxonomy" id="1828756"/>
    <lineage>
        <taxon>Bacteria</taxon>
        <taxon>Bacillati</taxon>
        <taxon>Cyanobacteriota</taxon>
        <taxon>Cyanophyceae</taxon>
        <taxon>Oscillatoriophycideae</taxon>
        <taxon>Chroococcales</taxon>
        <taxon>Geminocystaceae</taxon>
        <taxon>Cyanobacterium</taxon>
    </lineage>
</organism>
<proteinExistence type="predicted"/>
<protein>
    <submittedName>
        <fullName evidence="3">VOC family protein</fullName>
    </submittedName>
</protein>
<dbReference type="PANTHER" id="PTHR43048:SF3">
    <property type="entry name" value="METHYLMALONYL-COA EPIMERASE, MITOCHONDRIAL"/>
    <property type="match status" value="1"/>
</dbReference>
<keyword evidence="4" id="KW-1185">Reference proteome</keyword>
<dbReference type="InterPro" id="IPR051785">
    <property type="entry name" value="MMCE/EMCE_epimerase"/>
</dbReference>
<dbReference type="Gene3D" id="3.10.180.10">
    <property type="entry name" value="2,3-Dihydroxybiphenyl 1,2-Dioxygenase, domain 1"/>
    <property type="match status" value="1"/>
</dbReference>
<evidence type="ECO:0000259" key="2">
    <source>
        <dbReference type="PROSITE" id="PS51819"/>
    </source>
</evidence>
<reference evidence="3 4" key="1">
    <citation type="submission" date="2020-10" db="EMBL/GenBank/DDBJ databases">
        <authorList>
            <person name="Castelo-Branco R."/>
            <person name="Eusebio N."/>
            <person name="Adriana R."/>
            <person name="Vieira A."/>
            <person name="Brugerolle De Fraissinette N."/>
            <person name="Rezende De Castro R."/>
            <person name="Schneider M.P."/>
            <person name="Vasconcelos V."/>
            <person name="Leao P.N."/>
        </authorList>
    </citation>
    <scope>NUCLEOTIDE SEQUENCE [LARGE SCALE GENOMIC DNA]</scope>
    <source>
        <strain evidence="3 4">LEGE 03274</strain>
    </source>
</reference>
<dbReference type="InterPro" id="IPR029068">
    <property type="entry name" value="Glyas_Bleomycin-R_OHBP_Dase"/>
</dbReference>
<gene>
    <name evidence="3" type="ORF">IQ215_06555</name>
</gene>
<comment type="caution">
    <text evidence="3">The sequence shown here is derived from an EMBL/GenBank/DDBJ whole genome shotgun (WGS) entry which is preliminary data.</text>
</comment>
<dbReference type="PANTHER" id="PTHR43048">
    <property type="entry name" value="METHYLMALONYL-COA EPIMERASE"/>
    <property type="match status" value="1"/>
</dbReference>
<dbReference type="InterPro" id="IPR037523">
    <property type="entry name" value="VOC_core"/>
</dbReference>
<dbReference type="EMBL" id="JADEWC010000011">
    <property type="protein sequence ID" value="MBE9222354.1"/>
    <property type="molecule type" value="Genomic_DNA"/>
</dbReference>
<evidence type="ECO:0000256" key="1">
    <source>
        <dbReference type="ARBA" id="ARBA00022723"/>
    </source>
</evidence>
<dbReference type="SUPFAM" id="SSF54593">
    <property type="entry name" value="Glyoxalase/Bleomycin resistance protein/Dihydroxybiphenyl dioxygenase"/>
    <property type="match status" value="1"/>
</dbReference>
<dbReference type="InterPro" id="IPR004360">
    <property type="entry name" value="Glyas_Fos-R_dOase_dom"/>
</dbReference>
<sequence length="148" mass="16777">MIERIFHFNINCTNLERSLEFYKKLGFQVILDFGEGMESKEMAEAFGMDVADIRGVHLRLGDNPSATRIDLLEFKNPSPTGQPYPHLYHTGIARMCLKTTDIEADYQNLKSQGIEFISEPKLLPGTTVKIVCFKDPDGTFVELLQGDF</sequence>
<dbReference type="Proteomes" id="UP000654604">
    <property type="component" value="Unassembled WGS sequence"/>
</dbReference>
<evidence type="ECO:0000313" key="3">
    <source>
        <dbReference type="EMBL" id="MBE9222354.1"/>
    </source>
</evidence>
<feature type="domain" description="VOC" evidence="2">
    <location>
        <begin position="4"/>
        <end position="146"/>
    </location>
</feature>
<dbReference type="PROSITE" id="PS51819">
    <property type="entry name" value="VOC"/>
    <property type="match status" value="1"/>
</dbReference>
<dbReference type="Pfam" id="PF00903">
    <property type="entry name" value="Glyoxalase"/>
    <property type="match status" value="1"/>
</dbReference>
<keyword evidence="1" id="KW-0479">Metal-binding</keyword>
<evidence type="ECO:0000313" key="4">
    <source>
        <dbReference type="Proteomes" id="UP000654604"/>
    </source>
</evidence>
<accession>A0ABR9V480</accession>
<name>A0ABR9V480_9CHRO</name>
<dbReference type="RefSeq" id="WP_193800515.1">
    <property type="nucleotide sequence ID" value="NZ_JADEWC010000011.1"/>
</dbReference>